<evidence type="ECO:0000256" key="1">
    <source>
        <dbReference type="SAM" id="Phobius"/>
    </source>
</evidence>
<keyword evidence="3" id="KW-1185">Reference proteome</keyword>
<dbReference type="InterPro" id="IPR025407">
    <property type="entry name" value="DUF4133"/>
</dbReference>
<accession>A0ABW3AX43</accession>
<organism evidence="2 3">
    <name type="scientific">Mucilaginibacter litoreus</name>
    <dbReference type="NCBI Taxonomy" id="1048221"/>
    <lineage>
        <taxon>Bacteria</taxon>
        <taxon>Pseudomonadati</taxon>
        <taxon>Bacteroidota</taxon>
        <taxon>Sphingobacteriia</taxon>
        <taxon>Sphingobacteriales</taxon>
        <taxon>Sphingobacteriaceae</taxon>
        <taxon>Mucilaginibacter</taxon>
    </lineage>
</organism>
<keyword evidence="1" id="KW-0472">Membrane</keyword>
<feature type="transmembrane region" description="Helical" evidence="1">
    <location>
        <begin position="26"/>
        <end position="46"/>
    </location>
</feature>
<proteinExistence type="predicted"/>
<reference evidence="3" key="1">
    <citation type="journal article" date="2019" name="Int. J. Syst. Evol. Microbiol.">
        <title>The Global Catalogue of Microorganisms (GCM) 10K type strain sequencing project: providing services to taxonomists for standard genome sequencing and annotation.</title>
        <authorList>
            <consortium name="The Broad Institute Genomics Platform"/>
            <consortium name="The Broad Institute Genome Sequencing Center for Infectious Disease"/>
            <person name="Wu L."/>
            <person name="Ma J."/>
        </authorList>
    </citation>
    <scope>NUCLEOTIDE SEQUENCE [LARGE SCALE GENOMIC DNA]</scope>
    <source>
        <strain evidence="3">CCUG 61484</strain>
    </source>
</reference>
<name>A0ABW3AX43_9SPHI</name>
<dbReference type="EMBL" id="JBHTHZ010000014">
    <property type="protein sequence ID" value="MFD0795462.1"/>
    <property type="molecule type" value="Genomic_DNA"/>
</dbReference>
<gene>
    <name evidence="2" type="ORF">ACFQZX_17705</name>
</gene>
<keyword evidence="1" id="KW-1133">Transmembrane helix</keyword>
<sequence length="112" mass="12413">MMNNSIYQINKGINKSIEFQGLRAQYIWYFGGMVLLLLVLFAVLYIAGAGTIICLAVVGGSGVFISIKIFSLSHRYGEYGLMKAIAKKRVPKVLKSYSRRSFQHLSSTEGGI</sequence>
<comment type="caution">
    <text evidence="2">The sequence shown here is derived from an EMBL/GenBank/DDBJ whole genome shotgun (WGS) entry which is preliminary data.</text>
</comment>
<feature type="transmembrane region" description="Helical" evidence="1">
    <location>
        <begin position="52"/>
        <end position="73"/>
    </location>
</feature>
<evidence type="ECO:0000313" key="3">
    <source>
        <dbReference type="Proteomes" id="UP001597010"/>
    </source>
</evidence>
<protein>
    <submittedName>
        <fullName evidence="2">DUF4133 domain-containing protein</fullName>
    </submittedName>
</protein>
<dbReference type="Proteomes" id="UP001597010">
    <property type="component" value="Unassembled WGS sequence"/>
</dbReference>
<dbReference type="Pfam" id="PF13571">
    <property type="entry name" value="DUF4133"/>
    <property type="match status" value="1"/>
</dbReference>
<keyword evidence="1" id="KW-0812">Transmembrane</keyword>
<evidence type="ECO:0000313" key="2">
    <source>
        <dbReference type="EMBL" id="MFD0795462.1"/>
    </source>
</evidence>
<dbReference type="RefSeq" id="WP_377117885.1">
    <property type="nucleotide sequence ID" value="NZ_JBHTHZ010000014.1"/>
</dbReference>